<keyword evidence="3 6" id="KW-1133">Transmembrane helix</keyword>
<dbReference type="InterPro" id="IPR006603">
    <property type="entry name" value="PQ-loop_rpt"/>
</dbReference>
<feature type="domain" description="T6SS Phospholipase effector Tle1-like catalytic" evidence="7">
    <location>
        <begin position="126"/>
        <end position="386"/>
    </location>
</feature>
<feature type="transmembrane region" description="Helical" evidence="6">
    <location>
        <begin position="836"/>
        <end position="859"/>
    </location>
</feature>
<feature type="transmembrane region" description="Helical" evidence="6">
    <location>
        <begin position="626"/>
        <end position="645"/>
    </location>
</feature>
<dbReference type="Pfam" id="PF04193">
    <property type="entry name" value="PQ-loop"/>
    <property type="match status" value="2"/>
</dbReference>
<feature type="compositionally biased region" description="Basic and acidic residues" evidence="5">
    <location>
        <begin position="878"/>
        <end position="887"/>
    </location>
</feature>
<dbReference type="InterPro" id="IPR018712">
    <property type="entry name" value="Tle1-like_cat"/>
</dbReference>
<evidence type="ECO:0000256" key="5">
    <source>
        <dbReference type="SAM" id="MobiDB-lite"/>
    </source>
</evidence>
<dbReference type="Proteomes" id="UP000650533">
    <property type="component" value="Chromosome 6"/>
</dbReference>
<dbReference type="RefSeq" id="XP_043181306.1">
    <property type="nucleotide sequence ID" value="XM_043325874.1"/>
</dbReference>
<dbReference type="GeneID" id="67028337"/>
<feature type="transmembrane region" description="Helical" evidence="6">
    <location>
        <begin position="595"/>
        <end position="614"/>
    </location>
</feature>
<feature type="transmembrane region" description="Helical" evidence="6">
    <location>
        <begin position="731"/>
        <end position="751"/>
    </location>
</feature>
<evidence type="ECO:0000256" key="4">
    <source>
        <dbReference type="ARBA" id="ARBA00023136"/>
    </source>
</evidence>
<proteinExistence type="predicted"/>
<name>A0A8H8SX04_9AGAM</name>
<feature type="transmembrane region" description="Helical" evidence="6">
    <location>
        <begin position="803"/>
        <end position="824"/>
    </location>
</feature>
<gene>
    <name evidence="8" type="ORF">RhiXN_06058</name>
</gene>
<evidence type="ECO:0000256" key="3">
    <source>
        <dbReference type="ARBA" id="ARBA00022989"/>
    </source>
</evidence>
<dbReference type="GO" id="GO:0016020">
    <property type="term" value="C:membrane"/>
    <property type="evidence" value="ECO:0007669"/>
    <property type="project" value="UniProtKB-SubCell"/>
</dbReference>
<evidence type="ECO:0000256" key="1">
    <source>
        <dbReference type="ARBA" id="ARBA00004141"/>
    </source>
</evidence>
<evidence type="ECO:0000313" key="8">
    <source>
        <dbReference type="EMBL" id="QRW21069.1"/>
    </source>
</evidence>
<dbReference type="KEGG" id="rsx:RhiXN_06058"/>
<dbReference type="EMBL" id="CP059663">
    <property type="protein sequence ID" value="QRW21069.1"/>
    <property type="molecule type" value="Genomic_DNA"/>
</dbReference>
<dbReference type="Gene3D" id="1.20.1280.290">
    <property type="match status" value="2"/>
</dbReference>
<keyword evidence="4 6" id="KW-0472">Membrane</keyword>
<feature type="transmembrane region" description="Helical" evidence="6">
    <location>
        <begin position="651"/>
        <end position="674"/>
    </location>
</feature>
<sequence length="887" mass="99929">MSVASTPPNQFRSERSRYTFRLLDPATTNGHCVIQAKPEPDSSIRWNPDCPSDSQFNLSAMIGNDNACFKWGRYAFERSGCDFKLVDEPGTCACLLTGKLVDLNGEYKDAFINIDERLKVEEYMINKNTNVVKLVELLKKDDPSKQMVYYQTGVGTYSPPGMLTSAGLAIASKLDEAVAWYLYQHVIDGYRYLMETYRMGDRIALFGFSRGAFTARALAGMLHSVGLLPQHNHACLEHIPFAYEVYKNGKSHTNTPANTAFSTTTKASARKVDPAEFKRTFCIPITVDYVGVWDTVASVGALVPQSLPWVDYNPSIMKFRQALALDERRGNFIPSVWDHRRTTIVQDVKEVWFKGEHSDVGGGSSGSENNNHNMLSNITLRWMVRQTIECGTGILFDHAAIELYRKRNILEIPSAEGPRPGKDWMKRLAESRKLDQVDIKQGIYDSIGWSLLWNGLEYFAFTAKPTKTIRCEPIASRWPHAKAGREIFRFREKDPIYLHSSVVDQLASYGPVIHKRDYQPRARWYGYGKQEWPRIEDVSPSTEHGSPTSGARIPDDAKLRLNMNKLLGYELASTITTVTVSQVHFDLEAQFCAPILGGLILATCVAIALPQAFLHWRRKSAKGISLTMLWLWLIGDIASLIGTVVQGLLHTLIILGVINGLIDILLIWQCYHYAKWQQFAAMLRYFRGRERGPGASSAPDQPPSTTPTLTAITAAPPEKSRTYKSTFYHTIYVLLVVGISIMVWGLVVARVRRTANLRAGEDGTDPEFEKVGAAFGWLSMVIYTTSRYPQIYKNWRSKSCHNLSIWIFVLLIIYNITNIASILVKSTKKSYLIVNLPWIVNSAFNVVLDLFIMGQFALYRKHRGAANEPTVAPTTPEGMDKEHKENV</sequence>
<dbReference type="SUPFAM" id="SSF51322">
    <property type="entry name" value="Cyanovirin-N"/>
    <property type="match status" value="1"/>
</dbReference>
<protein>
    <submittedName>
        <fullName evidence="8">CVNH domain protein</fullName>
    </submittedName>
</protein>
<organism evidence="8 9">
    <name type="scientific">Rhizoctonia solani</name>
    <dbReference type="NCBI Taxonomy" id="456999"/>
    <lineage>
        <taxon>Eukaryota</taxon>
        <taxon>Fungi</taxon>
        <taxon>Dikarya</taxon>
        <taxon>Basidiomycota</taxon>
        <taxon>Agaricomycotina</taxon>
        <taxon>Agaricomycetes</taxon>
        <taxon>Cantharellales</taxon>
        <taxon>Ceratobasidiaceae</taxon>
        <taxon>Rhizoctonia</taxon>
    </lineage>
</organism>
<dbReference type="PANTHER" id="PTHR33840">
    <property type="match status" value="1"/>
</dbReference>
<reference evidence="8" key="1">
    <citation type="submission" date="2020-05" db="EMBL/GenBank/DDBJ databases">
        <title>Evolutionary and genomic comparisons of hybrid uninucleate and nonhybrid Rhizoctonia fungi.</title>
        <authorList>
            <person name="Li C."/>
            <person name="Chen X."/>
        </authorList>
    </citation>
    <scope>NUCLEOTIDE SEQUENCE</scope>
    <source>
        <strain evidence="8">AG-1 IA</strain>
    </source>
</reference>
<dbReference type="SMART" id="SM00679">
    <property type="entry name" value="CTNS"/>
    <property type="match status" value="2"/>
</dbReference>
<dbReference type="Pfam" id="PF09994">
    <property type="entry name" value="T6SS_Tle1-like_cat"/>
    <property type="match status" value="1"/>
</dbReference>
<comment type="subcellular location">
    <subcellularLocation>
        <location evidence="1">Membrane</location>
        <topology evidence="1">Multi-pass membrane protein</topology>
    </subcellularLocation>
</comment>
<evidence type="ECO:0000256" key="2">
    <source>
        <dbReference type="ARBA" id="ARBA00022692"/>
    </source>
</evidence>
<evidence type="ECO:0000259" key="7">
    <source>
        <dbReference type="Pfam" id="PF09994"/>
    </source>
</evidence>
<dbReference type="InterPro" id="IPR036673">
    <property type="entry name" value="Cyanovirin-N_sf"/>
</dbReference>
<accession>A0A8H8SX04</accession>
<evidence type="ECO:0000313" key="9">
    <source>
        <dbReference type="Proteomes" id="UP000650533"/>
    </source>
</evidence>
<evidence type="ECO:0000256" key="6">
    <source>
        <dbReference type="SAM" id="Phobius"/>
    </source>
</evidence>
<dbReference type="PANTHER" id="PTHR33840:SF2">
    <property type="entry name" value="TLE1 PHOSPHOLIPASE DOMAIN-CONTAINING PROTEIN"/>
    <property type="match status" value="1"/>
</dbReference>
<keyword evidence="2 6" id="KW-0812">Transmembrane</keyword>
<dbReference type="Gene3D" id="2.30.60.10">
    <property type="entry name" value="Cyanovirin-N"/>
    <property type="match status" value="1"/>
</dbReference>
<feature type="region of interest" description="Disordered" evidence="5">
    <location>
        <begin position="867"/>
        <end position="887"/>
    </location>
</feature>
<dbReference type="AlphaFoldDB" id="A0A8H8SX04"/>